<dbReference type="CDD" id="cd15801">
    <property type="entry name" value="PMEI-like_1"/>
    <property type="match status" value="1"/>
</dbReference>
<dbReference type="InterPro" id="IPR051955">
    <property type="entry name" value="PME_Inhibitor"/>
</dbReference>
<evidence type="ECO:0000259" key="3">
    <source>
        <dbReference type="SMART" id="SM00856"/>
    </source>
</evidence>
<dbReference type="Gene3D" id="1.20.140.40">
    <property type="entry name" value="Invertase/pectin methylesterase inhibitor family protein"/>
    <property type="match status" value="1"/>
</dbReference>
<feature type="signal peptide" evidence="2">
    <location>
        <begin position="1"/>
        <end position="22"/>
    </location>
</feature>
<feature type="domain" description="Pectinesterase inhibitor" evidence="3">
    <location>
        <begin position="44"/>
        <end position="190"/>
    </location>
</feature>
<evidence type="ECO:0000256" key="1">
    <source>
        <dbReference type="ARBA" id="ARBA00022729"/>
    </source>
</evidence>
<dbReference type="Proteomes" id="UP000813463">
    <property type="component" value="Chromosome 6"/>
</dbReference>
<dbReference type="InterPro" id="IPR035513">
    <property type="entry name" value="Invertase/methylesterase_inhib"/>
</dbReference>
<dbReference type="InterPro" id="IPR006501">
    <property type="entry name" value="Pectinesterase_inhib_dom"/>
</dbReference>
<keyword evidence="4" id="KW-1185">Reference proteome</keyword>
<dbReference type="SMART" id="SM00856">
    <property type="entry name" value="PMEI"/>
    <property type="match status" value="1"/>
</dbReference>
<dbReference type="GO" id="GO:0004857">
    <property type="term" value="F:enzyme inhibitor activity"/>
    <property type="evidence" value="ECO:0007669"/>
    <property type="project" value="InterPro"/>
</dbReference>
<evidence type="ECO:0000313" key="5">
    <source>
        <dbReference type="RefSeq" id="XP_021836551.2"/>
    </source>
</evidence>
<reference evidence="4" key="1">
    <citation type="journal article" date="2021" name="Nat. Commun.">
        <title>Genomic analyses provide insights into spinach domestication and the genetic basis of agronomic traits.</title>
        <authorList>
            <person name="Cai X."/>
            <person name="Sun X."/>
            <person name="Xu C."/>
            <person name="Sun H."/>
            <person name="Wang X."/>
            <person name="Ge C."/>
            <person name="Zhang Z."/>
            <person name="Wang Q."/>
            <person name="Fei Z."/>
            <person name="Jiao C."/>
            <person name="Wang Q."/>
        </authorList>
    </citation>
    <scope>NUCLEOTIDE SEQUENCE [LARGE SCALE GENOMIC DNA]</scope>
    <source>
        <strain evidence="4">cv. Varoflay</strain>
    </source>
</reference>
<protein>
    <recommendedName>
        <fullName evidence="3">Pectinesterase inhibitor domain-containing protein</fullName>
    </recommendedName>
</protein>
<dbReference type="Pfam" id="PF04043">
    <property type="entry name" value="PMEI"/>
    <property type="match status" value="1"/>
</dbReference>
<dbReference type="KEGG" id="soe:110776311"/>
<gene>
    <name evidence="5" type="primary">LOC110776311</name>
</gene>
<dbReference type="PANTHER" id="PTHR31080:SF296">
    <property type="entry name" value="OS05G0360900 PROTEIN"/>
    <property type="match status" value="1"/>
</dbReference>
<dbReference type="RefSeq" id="XP_021836551.2">
    <property type="nucleotide sequence ID" value="XM_021980859.2"/>
</dbReference>
<evidence type="ECO:0000256" key="2">
    <source>
        <dbReference type="SAM" id="SignalP"/>
    </source>
</evidence>
<proteinExistence type="predicted"/>
<sequence>MDRVFLMLLPLMLGVILQQNVAMGYIHIRGGVPIKMQVNNKFEPNNPLIEKACANAKHKESCILTLKSFPESKTADMKKLAFLFLNTTKSLGLEIATWVGDKLEDQESMGPGIDQALTDCNDQYTDAMAQLEDSLVAFFSNSYKDVNTWMTTAIKNAESCEESLKKGNAVDVMGNRNKMFVQHCSNALAVVNVLAQTKP</sequence>
<name>A0A9R0HT47_SPIOL</name>
<feature type="chain" id="PRO_5047393690" description="Pectinesterase inhibitor domain-containing protein" evidence="2">
    <location>
        <begin position="23"/>
        <end position="199"/>
    </location>
</feature>
<keyword evidence="1 2" id="KW-0732">Signal</keyword>
<organism evidence="4 5">
    <name type="scientific">Spinacia oleracea</name>
    <name type="common">Spinach</name>
    <dbReference type="NCBI Taxonomy" id="3562"/>
    <lineage>
        <taxon>Eukaryota</taxon>
        <taxon>Viridiplantae</taxon>
        <taxon>Streptophyta</taxon>
        <taxon>Embryophyta</taxon>
        <taxon>Tracheophyta</taxon>
        <taxon>Spermatophyta</taxon>
        <taxon>Magnoliopsida</taxon>
        <taxon>eudicotyledons</taxon>
        <taxon>Gunneridae</taxon>
        <taxon>Pentapetalae</taxon>
        <taxon>Caryophyllales</taxon>
        <taxon>Chenopodiaceae</taxon>
        <taxon>Chenopodioideae</taxon>
        <taxon>Anserineae</taxon>
        <taxon>Spinacia</taxon>
    </lineage>
</organism>
<accession>A0A9R0HT47</accession>
<dbReference type="SUPFAM" id="SSF101148">
    <property type="entry name" value="Plant invertase/pectin methylesterase inhibitor"/>
    <property type="match status" value="1"/>
</dbReference>
<dbReference type="GeneID" id="110776311"/>
<evidence type="ECO:0000313" key="4">
    <source>
        <dbReference type="Proteomes" id="UP000813463"/>
    </source>
</evidence>
<reference evidence="5" key="2">
    <citation type="submission" date="2025-08" db="UniProtKB">
        <authorList>
            <consortium name="RefSeq"/>
        </authorList>
    </citation>
    <scope>IDENTIFICATION</scope>
    <source>
        <tissue evidence="5">Leaf</tissue>
    </source>
</reference>
<dbReference type="AlphaFoldDB" id="A0A9R0HT47"/>
<dbReference type="NCBIfam" id="TIGR01614">
    <property type="entry name" value="PME_inhib"/>
    <property type="match status" value="1"/>
</dbReference>
<dbReference type="PANTHER" id="PTHR31080">
    <property type="entry name" value="PECTINESTERASE INHIBITOR-LIKE"/>
    <property type="match status" value="1"/>
</dbReference>